<organism evidence="1 2">
    <name type="scientific">Nonomuraea turkmeniaca</name>
    <dbReference type="NCBI Taxonomy" id="103838"/>
    <lineage>
        <taxon>Bacteria</taxon>
        <taxon>Bacillati</taxon>
        <taxon>Actinomycetota</taxon>
        <taxon>Actinomycetes</taxon>
        <taxon>Streptosporangiales</taxon>
        <taxon>Streptosporangiaceae</taxon>
        <taxon>Nonomuraea</taxon>
    </lineage>
</organism>
<evidence type="ECO:0000313" key="2">
    <source>
        <dbReference type="Proteomes" id="UP000309128"/>
    </source>
</evidence>
<reference evidence="1 2" key="1">
    <citation type="submission" date="2019-05" db="EMBL/GenBank/DDBJ databases">
        <title>Draft genome sequence of Nonomuraea turkmeniaca DSM 43926.</title>
        <authorList>
            <person name="Saricaoglu S."/>
            <person name="Isik K."/>
        </authorList>
    </citation>
    <scope>NUCLEOTIDE SEQUENCE [LARGE SCALE GENOMIC DNA]</scope>
    <source>
        <strain evidence="1 2">DSM 43926</strain>
    </source>
</reference>
<name>A0A5S4F279_9ACTN</name>
<proteinExistence type="predicted"/>
<protein>
    <submittedName>
        <fullName evidence="1">Uncharacterized protein</fullName>
    </submittedName>
</protein>
<sequence length="275" mass="29811">MQTIGGCAAGEPRQQKPAPAVTSVAQLVLPFDAYKTTPEQRATLGNAHNLLVVQCMHKQGITIEPPAEDPAAIAAVEPGNSRRYGVVDTEAARRYGYHLARPPSPDTTRWAGKLPKPARHRLYGTAADRGCLDRAALALDRGARKADWPWLSLQDSLTLEQSAKHPSVTNAVKRWQSCMSQAGHSHPAPEAAIADSRWDLEKRTVTEDEKQTATADTQCKWASGLVAAWHAADATLQRALIRDNSDRFAALRANLEHRLKRASSVIAAHEGGDVG</sequence>
<comment type="caution">
    <text evidence="1">The sequence shown here is derived from an EMBL/GenBank/DDBJ whole genome shotgun (WGS) entry which is preliminary data.</text>
</comment>
<gene>
    <name evidence="1" type="ORF">ETD86_40605</name>
</gene>
<dbReference type="AlphaFoldDB" id="A0A5S4F279"/>
<evidence type="ECO:0000313" key="1">
    <source>
        <dbReference type="EMBL" id="TMR10186.1"/>
    </source>
</evidence>
<dbReference type="EMBL" id="VCKY01000201">
    <property type="protein sequence ID" value="TMR10186.1"/>
    <property type="molecule type" value="Genomic_DNA"/>
</dbReference>
<keyword evidence="2" id="KW-1185">Reference proteome</keyword>
<dbReference type="OrthoDB" id="4800194at2"/>
<accession>A0A5S4F279</accession>
<dbReference type="RefSeq" id="WP_138671946.1">
    <property type="nucleotide sequence ID" value="NZ_VCKY01000201.1"/>
</dbReference>
<dbReference type="Proteomes" id="UP000309128">
    <property type="component" value="Unassembled WGS sequence"/>
</dbReference>